<dbReference type="GO" id="GO:0008270">
    <property type="term" value="F:zinc ion binding"/>
    <property type="evidence" value="ECO:0007669"/>
    <property type="project" value="UniProtKB-KW"/>
</dbReference>
<protein>
    <recommendedName>
        <fullName evidence="8">C2H2-type domain-containing protein</fullName>
    </recommendedName>
</protein>
<evidence type="ECO:0000256" key="7">
    <source>
        <dbReference type="SAM" id="MobiDB-lite"/>
    </source>
</evidence>
<dbReference type="EMBL" id="QEAP01000937">
    <property type="protein sequence ID" value="TPX53697.1"/>
    <property type="molecule type" value="Genomic_DNA"/>
</dbReference>
<keyword evidence="1" id="KW-0479">Metal-binding</keyword>
<feature type="region of interest" description="Disordered" evidence="7">
    <location>
        <begin position="183"/>
        <end position="218"/>
    </location>
</feature>
<reference evidence="9 10" key="1">
    <citation type="journal article" date="2019" name="Sci. Rep.">
        <title>Comparative genomics of chytrid fungi reveal insights into the obligate biotrophic and pathogenic lifestyle of Synchytrium endobioticum.</title>
        <authorList>
            <person name="van de Vossenberg B.T.L.H."/>
            <person name="Warris S."/>
            <person name="Nguyen H.D.T."/>
            <person name="van Gent-Pelzer M.P.E."/>
            <person name="Joly D.L."/>
            <person name="van de Geest H.C."/>
            <person name="Bonants P.J.M."/>
            <person name="Smith D.S."/>
            <person name="Levesque C.A."/>
            <person name="van der Lee T.A.J."/>
        </authorList>
    </citation>
    <scope>NUCLEOTIDE SEQUENCE [LARGE SCALE GENOMIC DNA]</scope>
    <source>
        <strain evidence="9 10">CBS 675.73</strain>
    </source>
</reference>
<feature type="domain" description="C2H2-type" evidence="8">
    <location>
        <begin position="525"/>
        <end position="553"/>
    </location>
</feature>
<feature type="compositionally biased region" description="Low complexity" evidence="7">
    <location>
        <begin position="57"/>
        <end position="67"/>
    </location>
</feature>
<dbReference type="PANTHER" id="PTHR24388:SF79">
    <property type="entry name" value="C2H2-TYPE DOMAIN-CONTAINING PROTEIN"/>
    <property type="match status" value="1"/>
</dbReference>
<dbReference type="InterPro" id="IPR050527">
    <property type="entry name" value="Snail/Krueppel_Znf"/>
</dbReference>
<dbReference type="PANTHER" id="PTHR24388">
    <property type="entry name" value="ZINC FINGER PROTEIN"/>
    <property type="match status" value="1"/>
</dbReference>
<dbReference type="SMART" id="SM00355">
    <property type="entry name" value="ZnF_C2H2"/>
    <property type="match status" value="3"/>
</dbReference>
<dbReference type="Gene3D" id="3.30.160.60">
    <property type="entry name" value="Classic Zinc Finger"/>
    <property type="match status" value="3"/>
</dbReference>
<evidence type="ECO:0000259" key="8">
    <source>
        <dbReference type="PROSITE" id="PS50157"/>
    </source>
</evidence>
<evidence type="ECO:0000256" key="1">
    <source>
        <dbReference type="ARBA" id="ARBA00022723"/>
    </source>
</evidence>
<feature type="compositionally biased region" description="Low complexity" evidence="7">
    <location>
        <begin position="16"/>
        <end position="27"/>
    </location>
</feature>
<evidence type="ECO:0000313" key="9">
    <source>
        <dbReference type="EMBL" id="TPX53697.1"/>
    </source>
</evidence>
<keyword evidence="5" id="KW-0539">Nucleus</keyword>
<comment type="caution">
    <text evidence="9">The sequence shown here is derived from an EMBL/GenBank/DDBJ whole genome shotgun (WGS) entry which is preliminary data.</text>
</comment>
<dbReference type="PROSITE" id="PS00028">
    <property type="entry name" value="ZINC_FINGER_C2H2_1"/>
    <property type="match status" value="3"/>
</dbReference>
<dbReference type="Pfam" id="PF00096">
    <property type="entry name" value="zf-C2H2"/>
    <property type="match status" value="2"/>
</dbReference>
<evidence type="ECO:0000256" key="4">
    <source>
        <dbReference type="ARBA" id="ARBA00022833"/>
    </source>
</evidence>
<evidence type="ECO:0000256" key="6">
    <source>
        <dbReference type="PROSITE-ProRule" id="PRU00042"/>
    </source>
</evidence>
<organism evidence="9 10">
    <name type="scientific">Chytriomyces confervae</name>
    <dbReference type="NCBI Taxonomy" id="246404"/>
    <lineage>
        <taxon>Eukaryota</taxon>
        <taxon>Fungi</taxon>
        <taxon>Fungi incertae sedis</taxon>
        <taxon>Chytridiomycota</taxon>
        <taxon>Chytridiomycota incertae sedis</taxon>
        <taxon>Chytridiomycetes</taxon>
        <taxon>Chytridiales</taxon>
        <taxon>Chytriomycetaceae</taxon>
        <taxon>Chytriomyces</taxon>
    </lineage>
</organism>
<feature type="compositionally biased region" description="Low complexity" evidence="7">
    <location>
        <begin position="75"/>
        <end position="87"/>
    </location>
</feature>
<keyword evidence="10" id="KW-1185">Reference proteome</keyword>
<feature type="compositionally biased region" description="Low complexity" evidence="7">
    <location>
        <begin position="95"/>
        <end position="115"/>
    </location>
</feature>
<feature type="region of interest" description="Disordered" evidence="7">
    <location>
        <begin position="1"/>
        <end position="115"/>
    </location>
</feature>
<proteinExistence type="predicted"/>
<dbReference type="Proteomes" id="UP000320333">
    <property type="component" value="Unassembled WGS sequence"/>
</dbReference>
<feature type="domain" description="C2H2-type" evidence="8">
    <location>
        <begin position="372"/>
        <end position="400"/>
    </location>
</feature>
<evidence type="ECO:0000256" key="3">
    <source>
        <dbReference type="ARBA" id="ARBA00022771"/>
    </source>
</evidence>
<feature type="region of interest" description="Disordered" evidence="7">
    <location>
        <begin position="242"/>
        <end position="271"/>
    </location>
</feature>
<dbReference type="InterPro" id="IPR036236">
    <property type="entry name" value="Znf_C2H2_sf"/>
</dbReference>
<dbReference type="OrthoDB" id="9947289at2759"/>
<dbReference type="STRING" id="246404.A0A507DR42"/>
<dbReference type="GO" id="GO:0000978">
    <property type="term" value="F:RNA polymerase II cis-regulatory region sequence-specific DNA binding"/>
    <property type="evidence" value="ECO:0007669"/>
    <property type="project" value="TreeGrafter"/>
</dbReference>
<feature type="region of interest" description="Disordered" evidence="7">
    <location>
        <begin position="286"/>
        <end position="315"/>
    </location>
</feature>
<evidence type="ECO:0000313" key="10">
    <source>
        <dbReference type="Proteomes" id="UP000320333"/>
    </source>
</evidence>
<evidence type="ECO:0000256" key="2">
    <source>
        <dbReference type="ARBA" id="ARBA00022737"/>
    </source>
</evidence>
<feature type="region of interest" description="Disordered" evidence="7">
    <location>
        <begin position="462"/>
        <end position="485"/>
    </location>
</feature>
<keyword evidence="4" id="KW-0862">Zinc</keyword>
<dbReference type="PROSITE" id="PS50157">
    <property type="entry name" value="ZINC_FINGER_C2H2_2"/>
    <property type="match status" value="3"/>
</dbReference>
<keyword evidence="3 6" id="KW-0863">Zinc-finger</keyword>
<feature type="compositionally biased region" description="Polar residues" evidence="7">
    <location>
        <begin position="205"/>
        <end position="217"/>
    </location>
</feature>
<dbReference type="AlphaFoldDB" id="A0A507DR42"/>
<feature type="domain" description="C2H2-type" evidence="8">
    <location>
        <begin position="495"/>
        <end position="524"/>
    </location>
</feature>
<feature type="compositionally biased region" description="Low complexity" evidence="7">
    <location>
        <begin position="297"/>
        <end position="315"/>
    </location>
</feature>
<accession>A0A507DR42</accession>
<dbReference type="InterPro" id="IPR013087">
    <property type="entry name" value="Znf_C2H2_type"/>
</dbReference>
<gene>
    <name evidence="9" type="ORF">CcCBS67573_g09667</name>
</gene>
<keyword evidence="2" id="KW-0677">Repeat</keyword>
<sequence>MRPRVSMSEVHSYSHALQQQQQQQLEQADADEAAAALSPAERHVLDKATASYPRRIPSPLESPILPSNMQRHIGSSSSSSSNSMPSPEDAPTHWNQPNYHHSHHPSQQQQQQSFNQTIPRHTLTHSRPVNIITPRYSPYSGHRRSVDVNDRLASFEQRLNCSVAIVASSPPYSNLGQTHLERRSMPQIGSSSSSPLENTRMRGYSNPQPVHSHSHQYAQPVRTLSIPSSAISHYHPSLVHHPIQSAQSAQSAQPYPQQNTHSYASSQRIQQQPQYVQPSFVYATATPQNHSMGPVRPQQHQPYDSHHQQQQQQQRPSIILPASHHYPQQQQPYVLVQSEPMYIASQEGYPVYSNPSQQQKQQQQQLESGRTFQCDQCDLTFTRKHDMNRHIRSVHAPQQPFLKGPGGVNLLDSPACVAHEIVDTLIPVDRLLCEVVPPSIVATTAARPPPFVVRVSLPAVPTPSSGPSISPQPNHLQSSGHATAESTDKTIHNRYPCTFSECGKVFKTAWHRSSHMKLHTTIRDFPCSQCAMTFARRHDVLRHERTVHNRATVKDITCRCGKTFGRLDSLKRHQKMICVLTR</sequence>
<dbReference type="SUPFAM" id="SSF57667">
    <property type="entry name" value="beta-beta-alpha zinc fingers"/>
    <property type="match status" value="2"/>
</dbReference>
<feature type="compositionally biased region" description="Low complexity" evidence="7">
    <location>
        <begin position="242"/>
        <end position="258"/>
    </location>
</feature>
<name>A0A507DR42_9FUNG</name>
<dbReference type="GO" id="GO:0000981">
    <property type="term" value="F:DNA-binding transcription factor activity, RNA polymerase II-specific"/>
    <property type="evidence" value="ECO:0007669"/>
    <property type="project" value="TreeGrafter"/>
</dbReference>
<evidence type="ECO:0000256" key="5">
    <source>
        <dbReference type="ARBA" id="ARBA00023242"/>
    </source>
</evidence>